<keyword evidence="3" id="KW-0378">Hydrolase</keyword>
<keyword evidence="5" id="KW-0812">Transmembrane</keyword>
<dbReference type="AlphaFoldDB" id="A0AAJ4UY04"/>
<evidence type="ECO:0000313" key="10">
    <source>
        <dbReference type="Proteomes" id="UP000298805"/>
    </source>
</evidence>
<evidence type="ECO:0000256" key="3">
    <source>
        <dbReference type="ARBA" id="ARBA00022801"/>
    </source>
</evidence>
<evidence type="ECO:0000259" key="6">
    <source>
        <dbReference type="Pfam" id="PF01343"/>
    </source>
</evidence>
<evidence type="ECO:0000313" key="7">
    <source>
        <dbReference type="EMBL" id="QCI27860.1"/>
    </source>
</evidence>
<dbReference type="EMBL" id="RJVK01000002">
    <property type="protein sequence ID" value="ROR39962.1"/>
    <property type="molecule type" value="Genomic_DNA"/>
</dbReference>
<comment type="similarity">
    <text evidence="1">Belongs to the peptidase S49 family.</text>
</comment>
<dbReference type="Pfam" id="PF01343">
    <property type="entry name" value="Peptidase_S49"/>
    <property type="match status" value="1"/>
</dbReference>
<name>A0AAJ4UY04_9BACT</name>
<proteinExistence type="inferred from homology"/>
<reference evidence="10" key="1">
    <citation type="submission" date="2018-03" db="EMBL/GenBank/DDBJ databases">
        <title>A comparative analysis of the Nautiliaceae.</title>
        <authorList>
            <person name="Grosche A."/>
            <person name="Smedile F."/>
            <person name="Vetriani C."/>
        </authorList>
    </citation>
    <scope>NUCLEOTIDE SEQUENCE [LARGE SCALE GENOMIC DNA]</scope>
    <source>
        <strain evidence="10">TB6</strain>
    </source>
</reference>
<dbReference type="GO" id="GO:0008236">
    <property type="term" value="F:serine-type peptidase activity"/>
    <property type="evidence" value="ECO:0007669"/>
    <property type="project" value="UniProtKB-KW"/>
</dbReference>
<keyword evidence="10" id="KW-1185">Reference proteome</keyword>
<keyword evidence="4" id="KW-0720">Serine protease</keyword>
<dbReference type="CDD" id="cd07023">
    <property type="entry name" value="S49_Sppa_N_C"/>
    <property type="match status" value="1"/>
</dbReference>
<keyword evidence="2 8" id="KW-0645">Protease</keyword>
<reference evidence="7" key="3">
    <citation type="submission" date="2019-06" db="EMBL/GenBank/DDBJ databases">
        <title>A comparative analysis of the Nautiliaceae.</title>
        <authorList>
            <person name="Grosche A."/>
            <person name="Smedile F."/>
            <person name="Vetriani C."/>
        </authorList>
    </citation>
    <scope>NUCLEOTIDE SEQUENCE</scope>
    <source>
        <strain evidence="7">TB6</strain>
    </source>
</reference>
<dbReference type="InterPro" id="IPR029045">
    <property type="entry name" value="ClpP/crotonase-like_dom_sf"/>
</dbReference>
<evidence type="ECO:0000256" key="5">
    <source>
        <dbReference type="SAM" id="Phobius"/>
    </source>
</evidence>
<keyword evidence="5" id="KW-0472">Membrane</keyword>
<protein>
    <submittedName>
        <fullName evidence="8">Protease-4</fullName>
    </submittedName>
    <submittedName>
        <fullName evidence="7">Signal peptide peptidase SppA</fullName>
    </submittedName>
</protein>
<dbReference type="EMBL" id="CP027432">
    <property type="protein sequence ID" value="QCI27860.1"/>
    <property type="molecule type" value="Genomic_DNA"/>
</dbReference>
<sequence>MYDYETQNEKLKAEIKIFKIKALKEKIVLFGVVLLILAEVLLLFSFFKKSLFPAKPIRSPYVAVINIDKTITVPYIDKLTKRMQALLKDKNCKEFLLIFNTPGGSPSASDEFNAFLKWVNKKKKVNVYVESMAASGGYYIISAIKPIVANKNAVVGSIGVIMPHFVIKKLADKLGVEEDSLTIGKYKEPVSLFRKFSEKDKEYLKSHLLMPTYQNFLQTVAKDRNISIDKLKQYADGKIYVASIVKGILVDKISTLIEYKEEIKKRLGKNVKFIDIPLERKRVPFFNIKLTSDIGKFLEKIAQ</sequence>
<gene>
    <name evidence="7" type="primary">sppA</name>
    <name evidence="7" type="ORF">C6V80_02435</name>
    <name evidence="8" type="ORF">EDC58_0941</name>
</gene>
<evidence type="ECO:0000313" key="8">
    <source>
        <dbReference type="EMBL" id="ROR39962.1"/>
    </source>
</evidence>
<dbReference type="NCBIfam" id="TIGR00706">
    <property type="entry name" value="SppA_dom"/>
    <property type="match status" value="1"/>
</dbReference>
<dbReference type="Gene3D" id="3.90.226.10">
    <property type="entry name" value="2-enoyl-CoA Hydratase, Chain A, domain 1"/>
    <property type="match status" value="2"/>
</dbReference>
<dbReference type="PANTHER" id="PTHR42987:SF4">
    <property type="entry name" value="PROTEASE SOHB-RELATED"/>
    <property type="match status" value="1"/>
</dbReference>
<organism evidence="8 9">
    <name type="scientific">Caminibacter pacificus</name>
    <dbReference type="NCBI Taxonomy" id="1424653"/>
    <lineage>
        <taxon>Bacteria</taxon>
        <taxon>Pseudomonadati</taxon>
        <taxon>Campylobacterota</taxon>
        <taxon>Epsilonproteobacteria</taxon>
        <taxon>Nautiliales</taxon>
        <taxon>Nautiliaceae</taxon>
        <taxon>Caminibacter</taxon>
    </lineage>
</organism>
<keyword evidence="5" id="KW-1133">Transmembrane helix</keyword>
<evidence type="ECO:0000256" key="1">
    <source>
        <dbReference type="ARBA" id="ARBA00008683"/>
    </source>
</evidence>
<dbReference type="GO" id="GO:0006508">
    <property type="term" value="P:proteolysis"/>
    <property type="evidence" value="ECO:0007669"/>
    <property type="project" value="UniProtKB-KW"/>
</dbReference>
<reference evidence="8 9" key="2">
    <citation type="submission" date="2018-11" db="EMBL/GenBank/DDBJ databases">
        <title>Genomic Encyclopedia of Type Strains, Phase IV (KMG-IV): sequencing the most valuable type-strain genomes for metagenomic binning, comparative biology and taxonomic classification.</title>
        <authorList>
            <person name="Goeker M."/>
        </authorList>
    </citation>
    <scope>NUCLEOTIDE SEQUENCE [LARGE SCALE GENOMIC DNA]</scope>
    <source>
        <strain evidence="8 9">DSM 27783</strain>
    </source>
</reference>
<dbReference type="SUPFAM" id="SSF52096">
    <property type="entry name" value="ClpP/crotonase"/>
    <property type="match status" value="1"/>
</dbReference>
<feature type="transmembrane region" description="Helical" evidence="5">
    <location>
        <begin position="27"/>
        <end position="47"/>
    </location>
</feature>
<feature type="domain" description="Peptidase S49" evidence="6">
    <location>
        <begin position="120"/>
        <end position="265"/>
    </location>
</feature>
<dbReference type="Proteomes" id="UP000272781">
    <property type="component" value="Unassembled WGS sequence"/>
</dbReference>
<evidence type="ECO:0000256" key="4">
    <source>
        <dbReference type="ARBA" id="ARBA00022825"/>
    </source>
</evidence>
<evidence type="ECO:0000256" key="2">
    <source>
        <dbReference type="ARBA" id="ARBA00022670"/>
    </source>
</evidence>
<accession>A0AAJ4UY04</accession>
<dbReference type="RefSeq" id="WP_123352347.1">
    <property type="nucleotide sequence ID" value="NZ_CP027432.2"/>
</dbReference>
<dbReference type="InterPro" id="IPR004635">
    <property type="entry name" value="Pept_S49_SppA"/>
</dbReference>
<dbReference type="InterPro" id="IPR047272">
    <property type="entry name" value="S49_SppA_C"/>
</dbReference>
<dbReference type="Proteomes" id="UP000298805">
    <property type="component" value="Chromosome"/>
</dbReference>
<dbReference type="PANTHER" id="PTHR42987">
    <property type="entry name" value="PEPTIDASE S49"/>
    <property type="match status" value="1"/>
</dbReference>
<evidence type="ECO:0000313" key="9">
    <source>
        <dbReference type="Proteomes" id="UP000272781"/>
    </source>
</evidence>
<dbReference type="InterPro" id="IPR002142">
    <property type="entry name" value="Peptidase_S49"/>
</dbReference>